<gene>
    <name evidence="5" type="ORF">SOCG_01426</name>
</gene>
<dbReference type="InterPro" id="IPR036028">
    <property type="entry name" value="SH3-like_dom_sf"/>
</dbReference>
<evidence type="ECO:0000259" key="4">
    <source>
        <dbReference type="PROSITE" id="PS50002"/>
    </source>
</evidence>
<dbReference type="PANTHER" id="PTHR47174:SF2">
    <property type="entry name" value="SH3 DOMAIN SIGNALLING PROTEIN (AFU_ORTHOLOGUE AFUA_5G07670)"/>
    <property type="match status" value="1"/>
</dbReference>
<dbReference type="eggNOG" id="KOG3601">
    <property type="taxonomic scope" value="Eukaryota"/>
</dbReference>
<dbReference type="VEuPathDB" id="FungiDB:SOCG_01426"/>
<dbReference type="InterPro" id="IPR046982">
    <property type="entry name" value="BIN3/RVS161-like"/>
</dbReference>
<feature type="compositionally biased region" description="Polar residues" evidence="3">
    <location>
        <begin position="62"/>
        <end position="81"/>
    </location>
</feature>
<protein>
    <submittedName>
        <fullName evidence="5">Wiskott-Aldrich syndrome binding protein Lsb1</fullName>
    </submittedName>
</protein>
<reference evidence="5 6" key="1">
    <citation type="journal article" date="2011" name="Science">
        <title>Comparative functional genomics of the fission yeasts.</title>
        <authorList>
            <person name="Rhind N."/>
            <person name="Chen Z."/>
            <person name="Yassour M."/>
            <person name="Thompson D.A."/>
            <person name="Haas B.J."/>
            <person name="Habib N."/>
            <person name="Wapinski I."/>
            <person name="Roy S."/>
            <person name="Lin M.F."/>
            <person name="Heiman D.I."/>
            <person name="Young S.K."/>
            <person name="Furuya K."/>
            <person name="Guo Y."/>
            <person name="Pidoux A."/>
            <person name="Chen H.M."/>
            <person name="Robbertse B."/>
            <person name="Goldberg J.M."/>
            <person name="Aoki K."/>
            <person name="Bayne E.H."/>
            <person name="Berlin A.M."/>
            <person name="Desjardins C.A."/>
            <person name="Dobbs E."/>
            <person name="Dukaj L."/>
            <person name="Fan L."/>
            <person name="FitzGerald M.G."/>
            <person name="French C."/>
            <person name="Gujja S."/>
            <person name="Hansen K."/>
            <person name="Keifenheim D."/>
            <person name="Levin J.Z."/>
            <person name="Mosher R.A."/>
            <person name="Mueller C.A."/>
            <person name="Pfiffner J."/>
            <person name="Priest M."/>
            <person name="Russ C."/>
            <person name="Smialowska A."/>
            <person name="Swoboda P."/>
            <person name="Sykes S.M."/>
            <person name="Vaughn M."/>
            <person name="Vengrova S."/>
            <person name="Yoder R."/>
            <person name="Zeng Q."/>
            <person name="Allshire R."/>
            <person name="Baulcombe D."/>
            <person name="Birren B.W."/>
            <person name="Brown W."/>
            <person name="Ekwall K."/>
            <person name="Kellis M."/>
            <person name="Leatherwood J."/>
            <person name="Levin H."/>
            <person name="Margalit H."/>
            <person name="Martienssen R."/>
            <person name="Nieduszynski C.A."/>
            <person name="Spatafora J.W."/>
            <person name="Friedman N."/>
            <person name="Dalgaard J.Z."/>
            <person name="Baumann P."/>
            <person name="Niki H."/>
            <person name="Regev A."/>
            <person name="Nusbaum C."/>
        </authorList>
    </citation>
    <scope>NUCLEOTIDE SEQUENCE [LARGE SCALE GENOMIC DNA]</scope>
    <source>
        <strain evidence="6">yFS286</strain>
    </source>
</reference>
<dbReference type="SMART" id="SM00326">
    <property type="entry name" value="SH3"/>
    <property type="match status" value="1"/>
</dbReference>
<evidence type="ECO:0000256" key="3">
    <source>
        <dbReference type="SAM" id="MobiDB-lite"/>
    </source>
</evidence>
<dbReference type="SUPFAM" id="SSF50044">
    <property type="entry name" value="SH3-domain"/>
    <property type="match status" value="1"/>
</dbReference>
<dbReference type="GO" id="GO:0030479">
    <property type="term" value="C:actin cortical patch"/>
    <property type="evidence" value="ECO:0007669"/>
    <property type="project" value="TreeGrafter"/>
</dbReference>
<feature type="compositionally biased region" description="Pro residues" evidence="3">
    <location>
        <begin position="200"/>
        <end position="210"/>
    </location>
</feature>
<dbReference type="PANTHER" id="PTHR47174">
    <property type="entry name" value="BRIDGING INTEGRATOR 3"/>
    <property type="match status" value="1"/>
</dbReference>
<feature type="region of interest" description="Disordered" evidence="3">
    <location>
        <begin position="200"/>
        <end position="230"/>
    </location>
</feature>
<evidence type="ECO:0000256" key="1">
    <source>
        <dbReference type="ARBA" id="ARBA00022443"/>
    </source>
</evidence>
<evidence type="ECO:0000256" key="2">
    <source>
        <dbReference type="PROSITE-ProRule" id="PRU00192"/>
    </source>
</evidence>
<organism evidence="5 6">
    <name type="scientific">Schizosaccharomyces octosporus (strain yFS286)</name>
    <name type="common">Fission yeast</name>
    <name type="synonym">Octosporomyces octosporus</name>
    <dbReference type="NCBI Taxonomy" id="483514"/>
    <lineage>
        <taxon>Eukaryota</taxon>
        <taxon>Fungi</taxon>
        <taxon>Dikarya</taxon>
        <taxon>Ascomycota</taxon>
        <taxon>Taphrinomycotina</taxon>
        <taxon>Schizosaccharomycetes</taxon>
        <taxon>Schizosaccharomycetales</taxon>
        <taxon>Schizosaccharomycetaceae</taxon>
        <taxon>Schizosaccharomyces</taxon>
    </lineage>
</organism>
<evidence type="ECO:0000313" key="5">
    <source>
        <dbReference type="EMBL" id="EPX71208.1"/>
    </source>
</evidence>
<dbReference type="PROSITE" id="PS50002">
    <property type="entry name" value="SH3"/>
    <property type="match status" value="1"/>
</dbReference>
<dbReference type="HOGENOM" id="CLU_940602_0_0_1"/>
<dbReference type="OMA" id="AMLPNRI"/>
<dbReference type="GO" id="GO:0043332">
    <property type="term" value="C:mating projection tip"/>
    <property type="evidence" value="ECO:0007669"/>
    <property type="project" value="TreeGrafter"/>
</dbReference>
<dbReference type="GO" id="GO:0006897">
    <property type="term" value="P:endocytosis"/>
    <property type="evidence" value="ECO:0007669"/>
    <property type="project" value="InterPro"/>
</dbReference>
<dbReference type="OrthoDB" id="5400652at2759"/>
<dbReference type="GO" id="GO:0051666">
    <property type="term" value="P:actin cortical patch localization"/>
    <property type="evidence" value="ECO:0007669"/>
    <property type="project" value="InterPro"/>
</dbReference>
<dbReference type="PRINTS" id="PR00452">
    <property type="entry name" value="SH3DOMAIN"/>
</dbReference>
<dbReference type="Proteomes" id="UP000016088">
    <property type="component" value="Unassembled WGS sequence"/>
</dbReference>
<feature type="region of interest" description="Disordered" evidence="3">
    <location>
        <begin position="51"/>
        <end position="133"/>
    </location>
</feature>
<dbReference type="GO" id="GO:0008289">
    <property type="term" value="F:lipid binding"/>
    <property type="evidence" value="ECO:0007669"/>
    <property type="project" value="TreeGrafter"/>
</dbReference>
<feature type="compositionally biased region" description="Low complexity" evidence="3">
    <location>
        <begin position="95"/>
        <end position="109"/>
    </location>
</feature>
<sequence>MIGKNPENYINHVIRNVYNDFQLLIDEGVLDNDALHWLQQKLPYEGNRIAASSNEPKKADVQASSDSASEAQTNSVTSKVASLSVGPNEEKAHMGSSSSNAPGPQSSSNLSEKASAAQLSAEAHMPPPPSYPHAVETTAIERVVALYNFPGPDAGDLPFRAGDVIDVKDHINKDWWRGSLYGKEGIFPSNYVSILRDPSTVPPPPGPYPSPGSSSFAPGYTQSYGGQQPPVIVEQNVPPKKHNGLKKFGSNIGNAFVFGAGASAGADLVNSIF</sequence>
<keyword evidence="1 2" id="KW-0728">SH3 domain</keyword>
<dbReference type="Gene3D" id="2.30.30.40">
    <property type="entry name" value="SH3 Domains"/>
    <property type="match status" value="1"/>
</dbReference>
<dbReference type="InterPro" id="IPR001452">
    <property type="entry name" value="SH3_domain"/>
</dbReference>
<dbReference type="GO" id="GO:1990528">
    <property type="term" value="C:Rvs161p-Rvs167p complex"/>
    <property type="evidence" value="ECO:0007669"/>
    <property type="project" value="TreeGrafter"/>
</dbReference>
<dbReference type="GO" id="GO:0097320">
    <property type="term" value="P:plasma membrane tubulation"/>
    <property type="evidence" value="ECO:0007669"/>
    <property type="project" value="TreeGrafter"/>
</dbReference>
<evidence type="ECO:0000313" key="6">
    <source>
        <dbReference type="Proteomes" id="UP000016088"/>
    </source>
</evidence>
<proteinExistence type="predicted"/>
<dbReference type="GeneID" id="25030408"/>
<dbReference type="AlphaFoldDB" id="S9PUM5"/>
<dbReference type="RefSeq" id="XP_013019835.1">
    <property type="nucleotide sequence ID" value="XM_013164381.1"/>
</dbReference>
<dbReference type="Pfam" id="PF00018">
    <property type="entry name" value="SH3_1"/>
    <property type="match status" value="1"/>
</dbReference>
<keyword evidence="6" id="KW-1185">Reference proteome</keyword>
<dbReference type="GO" id="GO:0031097">
    <property type="term" value="C:medial cortex"/>
    <property type="evidence" value="ECO:0007669"/>
    <property type="project" value="TreeGrafter"/>
</dbReference>
<feature type="domain" description="SH3" evidence="4">
    <location>
        <begin position="138"/>
        <end position="197"/>
    </location>
</feature>
<name>S9PUM5_SCHOY</name>
<dbReference type="EMBL" id="KE503208">
    <property type="protein sequence ID" value="EPX71208.1"/>
    <property type="molecule type" value="Genomic_DNA"/>
</dbReference>
<accession>S9PUM5</accession>